<evidence type="ECO:0000256" key="5">
    <source>
        <dbReference type="SAM" id="MobiDB-lite"/>
    </source>
</evidence>
<evidence type="ECO:0000256" key="6">
    <source>
        <dbReference type="SAM" id="Phobius"/>
    </source>
</evidence>
<evidence type="ECO:0000256" key="3">
    <source>
        <dbReference type="ARBA" id="ARBA00022989"/>
    </source>
</evidence>
<sequence length="154" mass="15741">MSSTRTAQPRPVTNAPKRPQFGPSGRGHGPMAMMGGRSVEKATNFGPSLRRLLGHLRPERALLVLVVVMAAAGVGFNVVGPKLIGRATDIIFAGVMGKALPATLTVGGQTVAVTKDMIIAALRSYANGGPALPGLGGGALTPRPPAASPTCWRP</sequence>
<keyword evidence="4 6" id="KW-0472">Membrane</keyword>
<keyword evidence="3 6" id="KW-1133">Transmembrane helix</keyword>
<protein>
    <recommendedName>
        <fullName evidence="9">ATP-binding cassette, subfamily B</fullName>
    </recommendedName>
</protein>
<keyword evidence="2 6" id="KW-0812">Transmembrane</keyword>
<evidence type="ECO:0008006" key="9">
    <source>
        <dbReference type="Google" id="ProtNLM"/>
    </source>
</evidence>
<accession>A0A5Q2FFP5</accession>
<keyword evidence="8" id="KW-1185">Reference proteome</keyword>
<feature type="transmembrane region" description="Helical" evidence="6">
    <location>
        <begin position="61"/>
        <end position="80"/>
    </location>
</feature>
<dbReference type="SUPFAM" id="SSF90123">
    <property type="entry name" value="ABC transporter transmembrane region"/>
    <property type="match status" value="1"/>
</dbReference>
<proteinExistence type="predicted"/>
<dbReference type="AlphaFoldDB" id="A0A5Q2FFP5"/>
<reference evidence="7 8" key="1">
    <citation type="submission" date="2019-10" db="EMBL/GenBank/DDBJ databases">
        <title>Genomic analysis of Raineyella sp. CBA3103.</title>
        <authorList>
            <person name="Roh S.W."/>
        </authorList>
    </citation>
    <scope>NUCLEOTIDE SEQUENCE [LARGE SCALE GENOMIC DNA]</scope>
    <source>
        <strain evidence="7 8">CBA3103</strain>
    </source>
</reference>
<evidence type="ECO:0000256" key="4">
    <source>
        <dbReference type="ARBA" id="ARBA00023136"/>
    </source>
</evidence>
<evidence type="ECO:0000256" key="2">
    <source>
        <dbReference type="ARBA" id="ARBA00022692"/>
    </source>
</evidence>
<dbReference type="InterPro" id="IPR036640">
    <property type="entry name" value="ABC1_TM_sf"/>
</dbReference>
<dbReference type="GO" id="GO:0005886">
    <property type="term" value="C:plasma membrane"/>
    <property type="evidence" value="ECO:0007669"/>
    <property type="project" value="UniProtKB-SubCell"/>
</dbReference>
<comment type="subcellular location">
    <subcellularLocation>
        <location evidence="1">Cell membrane</location>
        <topology evidence="1">Multi-pass membrane protein</topology>
    </subcellularLocation>
</comment>
<dbReference type="EMBL" id="CP045725">
    <property type="protein sequence ID" value="QGF23505.1"/>
    <property type="molecule type" value="Genomic_DNA"/>
</dbReference>
<dbReference type="GO" id="GO:0005524">
    <property type="term" value="F:ATP binding"/>
    <property type="evidence" value="ECO:0007669"/>
    <property type="project" value="InterPro"/>
</dbReference>
<dbReference type="KEGG" id="rain:Rai3103_07285"/>
<evidence type="ECO:0000313" key="7">
    <source>
        <dbReference type="EMBL" id="QGF23505.1"/>
    </source>
</evidence>
<name>A0A5Q2FFP5_9ACTN</name>
<dbReference type="Proteomes" id="UP000386847">
    <property type="component" value="Chromosome"/>
</dbReference>
<evidence type="ECO:0000313" key="8">
    <source>
        <dbReference type="Proteomes" id="UP000386847"/>
    </source>
</evidence>
<feature type="region of interest" description="Disordered" evidence="5">
    <location>
        <begin position="1"/>
        <end position="33"/>
    </location>
</feature>
<organism evidence="7 8">
    <name type="scientific">Raineyella fluvialis</name>
    <dbReference type="NCBI Taxonomy" id="2662261"/>
    <lineage>
        <taxon>Bacteria</taxon>
        <taxon>Bacillati</taxon>
        <taxon>Actinomycetota</taxon>
        <taxon>Actinomycetes</taxon>
        <taxon>Propionibacteriales</taxon>
        <taxon>Propionibacteriaceae</taxon>
        <taxon>Raineyella</taxon>
    </lineage>
</organism>
<dbReference type="Gene3D" id="1.20.1560.10">
    <property type="entry name" value="ABC transporter type 1, transmembrane domain"/>
    <property type="match status" value="1"/>
</dbReference>
<gene>
    <name evidence="7" type="ORF">Rai3103_07285</name>
</gene>
<evidence type="ECO:0000256" key="1">
    <source>
        <dbReference type="ARBA" id="ARBA00004651"/>
    </source>
</evidence>